<reference evidence="1" key="3">
    <citation type="submission" date="2006-06" db="EMBL/GenBank/DDBJ databases">
        <authorList>
            <person name="Buell R."/>
            <person name="Wing R.A."/>
            <person name="McCombie W.A."/>
            <person name="Ouyang S."/>
        </authorList>
    </citation>
    <scope>NUCLEOTIDE SEQUENCE</scope>
</reference>
<evidence type="ECO:0000313" key="2">
    <source>
        <dbReference type="EMBL" id="BAG89145.1"/>
    </source>
</evidence>
<dbReference type="AlphaFoldDB" id="Q10JI1"/>
<gene>
    <name evidence="1" type="ordered locus">LOC_Os03g30580</name>
</gene>
<organism evidence="1">
    <name type="scientific">Oryza sativa subsp. japonica</name>
    <name type="common">Rice</name>
    <dbReference type="NCBI Taxonomy" id="39947"/>
    <lineage>
        <taxon>Eukaryota</taxon>
        <taxon>Viridiplantae</taxon>
        <taxon>Streptophyta</taxon>
        <taxon>Embryophyta</taxon>
        <taxon>Tracheophyta</taxon>
        <taxon>Spermatophyta</taxon>
        <taxon>Magnoliopsida</taxon>
        <taxon>Liliopsida</taxon>
        <taxon>Poales</taxon>
        <taxon>Poaceae</taxon>
        <taxon>BOP clade</taxon>
        <taxon>Oryzoideae</taxon>
        <taxon>Oryzeae</taxon>
        <taxon>Oryzinae</taxon>
        <taxon>Oryza</taxon>
        <taxon>Oryza sativa</taxon>
    </lineage>
</organism>
<protein>
    <submittedName>
        <fullName evidence="1">Expressed protein</fullName>
    </submittedName>
    <submittedName>
        <fullName evidence="2">cDNA clone:002-114-F08, full insert sequence</fullName>
    </submittedName>
</protein>
<proteinExistence type="evidence at transcript level"/>
<accession>Q10JI1</accession>
<sequence length="108" mass="12476">MTVLMVLNLNLKTKEQMPNKLFKRKNKKTLDTREGPNVEFIKKEGEHVRPESNAGHGEHNGCTMPSAALRYAQCLKRKNIKQYLKAKRETVNSKMCKLKLNLLMQSFS</sequence>
<name>Q10JI1_ORYSJ</name>
<reference evidence="1" key="2">
    <citation type="journal article" date="2005" name="Genome Res.">
        <title>Sequence, annotation, and analysis of synteny between rice chromosome 3 and diverged grass species.</title>
        <authorList>
            <consortium name="Rice Chromosome 3 Sequencing Consortium"/>
            <person name="Buell C.R."/>
            <person name="Yuan Q."/>
            <person name="Ouyang S."/>
            <person name="Liu J."/>
            <person name="Zhu W."/>
            <person name="Wang A."/>
            <person name="Maiti R."/>
            <person name="Haas B."/>
            <person name="Wortman J."/>
            <person name="Pertea M."/>
            <person name="Jones K.M."/>
            <person name="Kim M."/>
            <person name="Overton L."/>
            <person name="Tsitrin T."/>
            <person name="Fadrosh D."/>
            <person name="Bera J."/>
            <person name="Weaver B."/>
            <person name="Jin S."/>
            <person name="Johri S."/>
            <person name="Reardon M."/>
            <person name="Webb K."/>
            <person name="Hill J."/>
            <person name="Moffat K."/>
            <person name="Tallon L."/>
            <person name="Van Aken S."/>
            <person name="Lewis M."/>
            <person name="Utterback T."/>
            <person name="Feldblyum T."/>
            <person name="Zismann V."/>
            <person name="Iobst S."/>
            <person name="Hsiao J."/>
            <person name="de Vazeille A.R."/>
            <person name="Salzberg S.L."/>
            <person name="White O."/>
            <person name="Fraser C."/>
            <person name="Yu Y."/>
            <person name="Kim H."/>
            <person name="Rambo T."/>
            <person name="Currie J."/>
            <person name="Collura K."/>
            <person name="Kernodle-Thompson S."/>
            <person name="Wei F."/>
            <person name="Kudrna K."/>
            <person name="Ammiraju J.S."/>
            <person name="Luo M."/>
            <person name="Goicoechea J.L."/>
            <person name="Wing R.A."/>
            <person name="Henry D."/>
            <person name="Oates R."/>
            <person name="Palmer M."/>
            <person name="Pries G."/>
            <person name="Saski C."/>
            <person name="Simmons J."/>
            <person name="Soderlund C."/>
            <person name="Nelson W."/>
            <person name="de la Bastide M."/>
            <person name="Spiegel L."/>
            <person name="Nascimento L."/>
            <person name="Huang E."/>
            <person name="Preston R."/>
            <person name="Zutavern T."/>
            <person name="Palmer L."/>
            <person name="O'Shaughnessy A."/>
            <person name="Dike S."/>
            <person name="McCombie W.R."/>
            <person name="Minx P."/>
            <person name="Cordum H."/>
            <person name="Wilson R."/>
            <person name="Jin W."/>
            <person name="Lee H.R."/>
            <person name="Jiang J."/>
            <person name="Jackson S."/>
        </authorList>
    </citation>
    <scope>NUCLEOTIDE SEQUENCE [LARGE SCALE GENOMIC DNA]</scope>
</reference>
<evidence type="ECO:0000313" key="1">
    <source>
        <dbReference type="EMBL" id="ABF96650.1"/>
    </source>
</evidence>
<reference evidence="2" key="1">
    <citation type="journal article" date="2003" name="Science">
        <title>Collection, Mapping, and Annotation of Over 28,000 cDNA Clones from japonica Rice.</title>
        <authorList>
            <person name="Kikuchi S."/>
            <person name="Satoh K."/>
            <person name="Nagata T."/>
            <person name="Kawagashira N."/>
            <person name="Doi K."/>
            <person name="Kishimoto N."/>
            <person name="Yazaki J."/>
            <person name="Ishikawa M."/>
            <person name="Yamada H."/>
            <person name="Ooka H."/>
            <person name="Hotta I."/>
            <person name="Kojima K."/>
            <person name="Namiki T."/>
            <person name="Ohneda E."/>
            <person name="Yahagi W."/>
            <person name="Suzuki K."/>
            <person name="Li C."/>
            <person name="Ohtsuki K."/>
            <person name="Shishiki T."/>
            <person name="Otomo Y."/>
            <person name="Murakami K."/>
            <person name="Iida Y."/>
            <person name="Sugano S."/>
            <person name="Fujimura T."/>
            <person name="Suzuki Y."/>
            <person name="Tsunoda Y."/>
            <person name="Kurosaki T."/>
            <person name="Kodama T."/>
            <person name="Masuda H."/>
            <person name="Kobayashi M."/>
            <person name="Xie Q."/>
            <person name="Lu M."/>
            <person name="Narikawa R."/>
            <person name="Sugiyama A."/>
            <person name="Mizuno K."/>
            <person name="Yokomizo S."/>
            <person name="Niikura J."/>
            <person name="Ikeda R."/>
            <person name="Ishibiki J."/>
            <person name="Kawamata M."/>
            <person name="Yoshimura A."/>
            <person name="Miura J."/>
            <person name="Kusumegi T."/>
            <person name="Oka M."/>
            <person name="Ryu R."/>
            <person name="Ueda M."/>
            <person name="Matsubara K."/>
            <person name="Kawai J."/>
            <person name="Carninci P."/>
            <person name="Adachi J."/>
            <person name="Aizawa K."/>
            <person name="Arakawa T."/>
            <person name="Fukuda S."/>
            <person name="Hara A."/>
            <person name="Hashidume W."/>
            <person name="Hayatsu N."/>
            <person name="Imotani K."/>
            <person name="Ishii Y."/>
            <person name="Itoh M."/>
            <person name="Kagawa I."/>
            <person name="Kondo S."/>
            <person name="Konno H."/>
            <person name="Miyazaki A."/>
            <person name="Osato N."/>
            <person name="Ota Y."/>
            <person name="Saito R."/>
            <person name="Sasaki D."/>
            <person name="Sato K."/>
            <person name="Shibata K."/>
            <person name="Shinagawa A."/>
            <person name="Shiraki T."/>
            <person name="Yoshino M."/>
            <person name="Hayashizaki Y."/>
        </authorList>
    </citation>
    <scope>NUCLEOTIDE SEQUENCE</scope>
</reference>
<dbReference type="EMBL" id="DP000009">
    <property type="protein sequence ID" value="ABF96650.1"/>
    <property type="molecule type" value="Genomic_DNA"/>
</dbReference>
<dbReference type="EMBL" id="AK064655">
    <property type="protein sequence ID" value="BAG89145.1"/>
    <property type="molecule type" value="mRNA"/>
</dbReference>